<proteinExistence type="predicted"/>
<gene>
    <name evidence="1" type="ORF">PIB30_007973</name>
</gene>
<protein>
    <submittedName>
        <fullName evidence="1">Uncharacterized protein</fullName>
    </submittedName>
</protein>
<dbReference type="PANTHER" id="PTHR33095">
    <property type="entry name" value="OS07G0619500 PROTEIN"/>
    <property type="match status" value="1"/>
</dbReference>
<evidence type="ECO:0000313" key="1">
    <source>
        <dbReference type="EMBL" id="MED6143675.1"/>
    </source>
</evidence>
<dbReference type="Proteomes" id="UP001341840">
    <property type="component" value="Unassembled WGS sequence"/>
</dbReference>
<organism evidence="1 2">
    <name type="scientific">Stylosanthes scabra</name>
    <dbReference type="NCBI Taxonomy" id="79078"/>
    <lineage>
        <taxon>Eukaryota</taxon>
        <taxon>Viridiplantae</taxon>
        <taxon>Streptophyta</taxon>
        <taxon>Embryophyta</taxon>
        <taxon>Tracheophyta</taxon>
        <taxon>Spermatophyta</taxon>
        <taxon>Magnoliopsida</taxon>
        <taxon>eudicotyledons</taxon>
        <taxon>Gunneridae</taxon>
        <taxon>Pentapetalae</taxon>
        <taxon>rosids</taxon>
        <taxon>fabids</taxon>
        <taxon>Fabales</taxon>
        <taxon>Fabaceae</taxon>
        <taxon>Papilionoideae</taxon>
        <taxon>50 kb inversion clade</taxon>
        <taxon>dalbergioids sensu lato</taxon>
        <taxon>Dalbergieae</taxon>
        <taxon>Pterocarpus clade</taxon>
        <taxon>Stylosanthes</taxon>
    </lineage>
</organism>
<dbReference type="PANTHER" id="PTHR33095:SF114">
    <property type="entry name" value="DUF1645 FAMILY PROTEIN"/>
    <property type="match status" value="1"/>
</dbReference>
<comment type="caution">
    <text evidence="1">The sequence shown here is derived from an EMBL/GenBank/DDBJ whole genome shotgun (WGS) entry which is preliminary data.</text>
</comment>
<evidence type="ECO:0000313" key="2">
    <source>
        <dbReference type="Proteomes" id="UP001341840"/>
    </source>
</evidence>
<sequence length="224" mass="25726">MQDISSVLPLPVLHTFPEFTDFSSVSGNFDANFSLATFCRDLSFTLKIDDTDQHDFTFPSAHPPQGSLLAADQIFHNGRIRTTTSPHYDRSMLFSAADADAAQESPLLPPPTKRRRETTTLGQKCNSTGFSKLYRYRRDGKHRRNIEGTDAFVFLKRPPPAPEKMETKKEVVKCGKRKTAPSCWAHEELYLMNRKRTERNKRRSFLPYKKQIFGLFSNMNVNLF</sequence>
<keyword evidence="2" id="KW-1185">Reference proteome</keyword>
<accession>A0ABU6T5S7</accession>
<dbReference type="EMBL" id="JASCZI010090638">
    <property type="protein sequence ID" value="MED6143675.1"/>
    <property type="molecule type" value="Genomic_DNA"/>
</dbReference>
<reference evidence="1 2" key="1">
    <citation type="journal article" date="2023" name="Plants (Basel)">
        <title>Bridging the Gap: Combining Genomics and Transcriptomics Approaches to Understand Stylosanthes scabra, an Orphan Legume from the Brazilian Caatinga.</title>
        <authorList>
            <person name="Ferreira-Neto J.R.C."/>
            <person name="da Silva M.D."/>
            <person name="Binneck E."/>
            <person name="de Melo N.F."/>
            <person name="da Silva R.H."/>
            <person name="de Melo A.L.T.M."/>
            <person name="Pandolfi V."/>
            <person name="Bustamante F.O."/>
            <person name="Brasileiro-Vidal A.C."/>
            <person name="Benko-Iseppon A.M."/>
        </authorList>
    </citation>
    <scope>NUCLEOTIDE SEQUENCE [LARGE SCALE GENOMIC DNA]</scope>
    <source>
        <tissue evidence="1">Leaves</tissue>
    </source>
</reference>
<name>A0ABU6T5S7_9FABA</name>